<dbReference type="GO" id="GO:0005524">
    <property type="term" value="F:ATP binding"/>
    <property type="evidence" value="ECO:0007669"/>
    <property type="project" value="InterPro"/>
</dbReference>
<proteinExistence type="predicted"/>
<dbReference type="Gene3D" id="3.40.50.300">
    <property type="entry name" value="P-loop containing nucleotide triphosphate hydrolases"/>
    <property type="match status" value="1"/>
</dbReference>
<evidence type="ECO:0000259" key="1">
    <source>
        <dbReference type="PROSITE" id="PS51192"/>
    </source>
</evidence>
<feature type="domain" description="Helicase ATP-binding" evidence="1">
    <location>
        <begin position="170"/>
        <end position="277"/>
    </location>
</feature>
<name>A0A173Z920_9FIRM</name>
<dbReference type="AlphaFoldDB" id="A0A173Z920"/>
<gene>
    <name evidence="2" type="ORF">ERS852491_00361</name>
</gene>
<dbReference type="PANTHER" id="PTHR10799">
    <property type="entry name" value="SNF2/RAD54 HELICASE FAMILY"/>
    <property type="match status" value="1"/>
</dbReference>
<dbReference type="InterPro" id="IPR038718">
    <property type="entry name" value="SNF2-like_sf"/>
</dbReference>
<sequence length="437" mass="51159">MSVFDLLDENQDRPLERFRMENKEAEILLITRRLFPEIDVEEDELHCGHDEDLMYSVLEHGVETLLEYGEVQCTQRFRNMNVLRKVKVSVGVSISSGLLNLDITTEDIPREELLDVLKSYRSRKKFYRLKSGDFLKLEDNTLELLGELMDSMHLSPKDFVKGKMHLPVYRTLYLDKLLKVLLITGSQEERRQKLDEYTSYDVLVTSYDLLKRDIVSYEDKEFLYEIIDEAQYIKNHTTAASKAVKVIKSQFRYAMTGTPIENRLSELWSIFDYLMPGFLYSYKIFKREIETPIVKNGDEDAMKRLQKMTGAFILRRLKSDVLKDLPDKLEEIRYVKMEKPQQKIYDAQVVHMQTQLAEQDDAQFHKNKIQILAELMKLRQICCDPGLCFEDYRNESAKLESCLELIQSAIDGGHKLLLFSQFTTMPEPDRGGCSYPL</sequence>
<dbReference type="Pfam" id="PF00176">
    <property type="entry name" value="SNF2-rel_dom"/>
    <property type="match status" value="1"/>
</dbReference>
<evidence type="ECO:0000313" key="2">
    <source>
        <dbReference type="EMBL" id="CUN72821.1"/>
    </source>
</evidence>
<evidence type="ECO:0000313" key="3">
    <source>
        <dbReference type="Proteomes" id="UP000095544"/>
    </source>
</evidence>
<dbReference type="EMBL" id="CYZU01000002">
    <property type="protein sequence ID" value="CUN72821.1"/>
    <property type="molecule type" value="Genomic_DNA"/>
</dbReference>
<organism evidence="2 3">
    <name type="scientific">Faecalicatena contorta</name>
    <dbReference type="NCBI Taxonomy" id="39482"/>
    <lineage>
        <taxon>Bacteria</taxon>
        <taxon>Bacillati</taxon>
        <taxon>Bacillota</taxon>
        <taxon>Clostridia</taxon>
        <taxon>Lachnospirales</taxon>
        <taxon>Lachnospiraceae</taxon>
        <taxon>Faecalicatena</taxon>
    </lineage>
</organism>
<dbReference type="STRING" id="39482.ERS852491_00361"/>
<reference evidence="2 3" key="1">
    <citation type="submission" date="2015-09" db="EMBL/GenBank/DDBJ databases">
        <authorList>
            <consortium name="Pathogen Informatics"/>
        </authorList>
    </citation>
    <scope>NUCLEOTIDE SEQUENCE [LARGE SCALE GENOMIC DNA]</scope>
    <source>
        <strain evidence="2 3">2789STDY5834876</strain>
    </source>
</reference>
<dbReference type="InterPro" id="IPR027417">
    <property type="entry name" value="P-loop_NTPase"/>
</dbReference>
<dbReference type="Proteomes" id="UP000095544">
    <property type="component" value="Unassembled WGS sequence"/>
</dbReference>
<dbReference type="InterPro" id="IPR014001">
    <property type="entry name" value="Helicase_ATP-bd"/>
</dbReference>
<accession>A0A173Z920</accession>
<dbReference type="PROSITE" id="PS51192">
    <property type="entry name" value="HELICASE_ATP_BIND_1"/>
    <property type="match status" value="1"/>
</dbReference>
<dbReference type="SUPFAM" id="SSF52540">
    <property type="entry name" value="P-loop containing nucleoside triphosphate hydrolases"/>
    <property type="match status" value="2"/>
</dbReference>
<dbReference type="Gene3D" id="3.40.50.10810">
    <property type="entry name" value="Tandem AAA-ATPase domain"/>
    <property type="match status" value="1"/>
</dbReference>
<dbReference type="InterPro" id="IPR000330">
    <property type="entry name" value="SNF2_N"/>
</dbReference>
<protein>
    <submittedName>
        <fullName evidence="2">SNF2 family N-terminal domain</fullName>
    </submittedName>
</protein>